<keyword evidence="2" id="KW-1185">Reference proteome</keyword>
<gene>
    <name evidence="1" type="ORF">OCTVUL_1B016500</name>
</gene>
<reference evidence="1" key="1">
    <citation type="submission" date="2023-08" db="EMBL/GenBank/DDBJ databases">
        <authorList>
            <person name="Alioto T."/>
            <person name="Alioto T."/>
            <person name="Gomez Garrido J."/>
        </authorList>
    </citation>
    <scope>NUCLEOTIDE SEQUENCE</scope>
</reference>
<protein>
    <submittedName>
        <fullName evidence="1">Uncharacterized protein</fullName>
    </submittedName>
</protein>
<dbReference type="EMBL" id="OX597831">
    <property type="protein sequence ID" value="CAI9736286.1"/>
    <property type="molecule type" value="Genomic_DNA"/>
</dbReference>
<dbReference type="Proteomes" id="UP001162480">
    <property type="component" value="Chromosome 18"/>
</dbReference>
<evidence type="ECO:0000313" key="1">
    <source>
        <dbReference type="EMBL" id="CAI9736286.1"/>
    </source>
</evidence>
<accession>A0AA36BMP0</accession>
<organism evidence="1 2">
    <name type="scientific">Octopus vulgaris</name>
    <name type="common">Common octopus</name>
    <dbReference type="NCBI Taxonomy" id="6645"/>
    <lineage>
        <taxon>Eukaryota</taxon>
        <taxon>Metazoa</taxon>
        <taxon>Spiralia</taxon>
        <taxon>Lophotrochozoa</taxon>
        <taxon>Mollusca</taxon>
        <taxon>Cephalopoda</taxon>
        <taxon>Coleoidea</taxon>
        <taxon>Octopodiformes</taxon>
        <taxon>Octopoda</taxon>
        <taxon>Incirrata</taxon>
        <taxon>Octopodidae</taxon>
        <taxon>Octopus</taxon>
    </lineage>
</organism>
<evidence type="ECO:0000313" key="2">
    <source>
        <dbReference type="Proteomes" id="UP001162480"/>
    </source>
</evidence>
<name>A0AA36BMP0_OCTVU</name>
<dbReference type="AlphaFoldDB" id="A0AA36BMP0"/>
<sequence length="196" mass="22585">MKKFENINLGSWTVRTLQDSHSAPKRKTALVALELKSPVPWRINVLPLKTVEMQAELSIKLDTALNAVDINDDIESSWKALRDAMHSASVEALGIPVRKHQDWFNDNNTDFQLLTDRMHNSYKTWINDNNSSRKENAYKKCRGRVQCVLRQMKVAWWSSKATELQEAADRKDSKAFYDGLKEVYGPQEHSVTPIFH</sequence>
<proteinExistence type="predicted"/>